<dbReference type="OrthoDB" id="185373at2759"/>
<keyword evidence="1" id="KW-0677">Repeat</keyword>
<dbReference type="InterPro" id="IPR051222">
    <property type="entry name" value="PPR/CCM1_RNA-binding"/>
</dbReference>
<dbReference type="PANTHER" id="PTHR47942">
    <property type="entry name" value="TETRATRICOPEPTIDE REPEAT (TPR)-LIKE SUPERFAMILY PROTEIN-RELATED"/>
    <property type="match status" value="1"/>
</dbReference>
<protein>
    <submittedName>
        <fullName evidence="2">Uncharacterized protein</fullName>
    </submittedName>
</protein>
<dbReference type="Gene3D" id="1.25.40.10">
    <property type="entry name" value="Tetratricopeptide repeat domain"/>
    <property type="match status" value="2"/>
</dbReference>
<dbReference type="EMBL" id="ML996694">
    <property type="protein sequence ID" value="KAF2400991.1"/>
    <property type="molecule type" value="Genomic_DNA"/>
</dbReference>
<keyword evidence="3" id="KW-1185">Reference proteome</keyword>
<evidence type="ECO:0000313" key="2">
    <source>
        <dbReference type="EMBL" id="KAF2400991.1"/>
    </source>
</evidence>
<proteinExistence type="predicted"/>
<dbReference type="InterPro" id="IPR011990">
    <property type="entry name" value="TPR-like_helical_dom_sf"/>
</dbReference>
<reference evidence="2" key="1">
    <citation type="journal article" date="2020" name="Stud. Mycol.">
        <title>101 Dothideomycetes genomes: a test case for predicting lifestyles and emergence of pathogens.</title>
        <authorList>
            <person name="Haridas S."/>
            <person name="Albert R."/>
            <person name="Binder M."/>
            <person name="Bloem J."/>
            <person name="Labutti K."/>
            <person name="Salamov A."/>
            <person name="Andreopoulos B."/>
            <person name="Baker S."/>
            <person name="Barry K."/>
            <person name="Bills G."/>
            <person name="Bluhm B."/>
            <person name="Cannon C."/>
            <person name="Castanera R."/>
            <person name="Culley D."/>
            <person name="Daum C."/>
            <person name="Ezra D."/>
            <person name="Gonzalez J."/>
            <person name="Henrissat B."/>
            <person name="Kuo A."/>
            <person name="Liang C."/>
            <person name="Lipzen A."/>
            <person name="Lutzoni F."/>
            <person name="Magnuson J."/>
            <person name="Mondo S."/>
            <person name="Nolan M."/>
            <person name="Ohm R."/>
            <person name="Pangilinan J."/>
            <person name="Park H.-J."/>
            <person name="Ramirez L."/>
            <person name="Alfaro M."/>
            <person name="Sun H."/>
            <person name="Tritt A."/>
            <person name="Yoshinaga Y."/>
            <person name="Zwiers L.-H."/>
            <person name="Turgeon B."/>
            <person name="Goodwin S."/>
            <person name="Spatafora J."/>
            <person name="Crous P."/>
            <person name="Grigoriev I."/>
        </authorList>
    </citation>
    <scope>NUCLEOTIDE SEQUENCE</scope>
    <source>
        <strain evidence="2">CBS 262.69</strain>
    </source>
</reference>
<dbReference type="Proteomes" id="UP000799640">
    <property type="component" value="Unassembled WGS sequence"/>
</dbReference>
<dbReference type="AlphaFoldDB" id="A0A6G1HYK2"/>
<gene>
    <name evidence="2" type="ORF">EJ06DRAFT_548875</name>
</gene>
<name>A0A6G1HYK2_9PEZI</name>
<accession>A0A6G1HYK2</accession>
<evidence type="ECO:0000256" key="1">
    <source>
        <dbReference type="ARBA" id="ARBA00022737"/>
    </source>
</evidence>
<sequence>MLRRLPRILGTGIARYPSGRGTLSSRSSGPCRYVPDGIPSLGRHLQIRPFFWGTSKVVEPEPVEYELPQLEVNETIDDVRESIKLPAFLQPKTENVRPPIPGLFLPLGPEHQILIGQFNAALLNACKNLYSDEAREELWKEYSKIGALAPDLLQRMPTVAWRRLWRTQSSLRPSDIDRLEVMHILVDAMDSAGMDTHMESAVLALEELFASGRQIEALDLWEDTKVSKESGKLARREWLELGMRLYGSAGHFKRACGLLMGFSREFDGIDPRCIIFLIRNHILAGGGDKIETRNAWALYRQLREHAGFTMNVYDYQAILSSLILTSKSSSSHRDMALKILEDMAASRCAEELVLYRSLAGPIRGLQRACPDAKELARVSLIVMEFLPPNFKFEVIFNCWLGLTLDSAERDHSLVDRAAQIVELMFERGLLPSAFEMSRLLTAWLNSGKEERIKKAESLAWNMISEALKAEEGDKHPSKKDMDRIPKFMRREVPRARPMTFIRLAKFYAQSRRPADAHHVLRLLCNSSVKIPPMSLGPLLHVYIDLGEPSLAWEAFEEYAAANNLPPNLYTYGLLWRGLIHHFRDKRSWSQKGRYPSARELFADTLAFIETNYLAAEPAERVPVQKYLYDRIIGTFEACNDPLGAVAAMLALRDTLSLLPSAKTVRILVHYVALEVRFRGLERDPDGHVIGGRSLESCTELAQNVLEKLYLEWAAERQEMAKPPLMDPTEVWNKRFAKKHGKDLLDLLCRYLTMVYEQQFQTGRLEELLRNAQVDIAQKQGSW</sequence>
<organism evidence="2 3">
    <name type="scientific">Trichodelitschia bisporula</name>
    <dbReference type="NCBI Taxonomy" id="703511"/>
    <lineage>
        <taxon>Eukaryota</taxon>
        <taxon>Fungi</taxon>
        <taxon>Dikarya</taxon>
        <taxon>Ascomycota</taxon>
        <taxon>Pezizomycotina</taxon>
        <taxon>Dothideomycetes</taxon>
        <taxon>Dothideomycetes incertae sedis</taxon>
        <taxon>Phaeotrichales</taxon>
        <taxon>Phaeotrichaceae</taxon>
        <taxon>Trichodelitschia</taxon>
    </lineage>
</organism>
<dbReference type="PANTHER" id="PTHR47942:SF63">
    <property type="entry name" value="PENTATRICOPEPTIDE REPEAT-CONTAINING PROTEIN"/>
    <property type="match status" value="1"/>
</dbReference>
<evidence type="ECO:0000313" key="3">
    <source>
        <dbReference type="Proteomes" id="UP000799640"/>
    </source>
</evidence>